<dbReference type="OrthoDB" id="1359970at2"/>
<evidence type="ECO:0000313" key="2">
    <source>
        <dbReference type="Proteomes" id="UP000184488"/>
    </source>
</evidence>
<gene>
    <name evidence="1" type="ORF">SAMN05444363_1376</name>
</gene>
<evidence type="ECO:0000313" key="1">
    <source>
        <dbReference type="EMBL" id="SHI71139.1"/>
    </source>
</evidence>
<organism evidence="1 2">
    <name type="scientific">Flavobacterium terrae</name>
    <dbReference type="NCBI Taxonomy" id="415425"/>
    <lineage>
        <taxon>Bacteria</taxon>
        <taxon>Pseudomonadati</taxon>
        <taxon>Bacteroidota</taxon>
        <taxon>Flavobacteriia</taxon>
        <taxon>Flavobacteriales</taxon>
        <taxon>Flavobacteriaceae</taxon>
        <taxon>Flavobacterium</taxon>
    </lineage>
</organism>
<protein>
    <recommendedName>
        <fullName evidence="3">Immunity protein 44</fullName>
    </recommendedName>
</protein>
<sequence length="133" mass="16071">MEFIIGTQFSREFNFEETLITEKLRNILNEKISTKSYSNNLKKVYLDFICISKDFESFFTVRPLKILKKESAIEYEIKLDFEIFFNSNSEERFKILCNEFLIKSRIILSDKKLKEFELENFIYDLEDSLKEIE</sequence>
<dbReference type="RefSeq" id="WP_073309819.1">
    <property type="nucleotide sequence ID" value="NZ_FQZI01000002.1"/>
</dbReference>
<keyword evidence="2" id="KW-1185">Reference proteome</keyword>
<reference evidence="2" key="1">
    <citation type="submission" date="2016-11" db="EMBL/GenBank/DDBJ databases">
        <authorList>
            <person name="Varghese N."/>
            <person name="Submissions S."/>
        </authorList>
    </citation>
    <scope>NUCLEOTIDE SEQUENCE [LARGE SCALE GENOMIC DNA]</scope>
    <source>
        <strain evidence="2">DSM 18829</strain>
    </source>
</reference>
<dbReference type="AlphaFoldDB" id="A0A1M6DD65"/>
<dbReference type="Proteomes" id="UP000184488">
    <property type="component" value="Unassembled WGS sequence"/>
</dbReference>
<accession>A0A1M6DD65</accession>
<name>A0A1M6DD65_9FLAO</name>
<dbReference type="STRING" id="415425.SAMN05444363_1376"/>
<evidence type="ECO:0008006" key="3">
    <source>
        <dbReference type="Google" id="ProtNLM"/>
    </source>
</evidence>
<proteinExistence type="predicted"/>
<dbReference type="EMBL" id="FQZI01000002">
    <property type="protein sequence ID" value="SHI71139.1"/>
    <property type="molecule type" value="Genomic_DNA"/>
</dbReference>